<reference evidence="1" key="1">
    <citation type="submission" date="2014-09" db="EMBL/GenBank/DDBJ databases">
        <authorList>
            <person name="Magalhaes I.L.F."/>
            <person name="Oliveira U."/>
            <person name="Santos F.R."/>
            <person name="Vidigal T.H.D.A."/>
            <person name="Brescovit A.D."/>
            <person name="Santos A.J."/>
        </authorList>
    </citation>
    <scope>NUCLEOTIDE SEQUENCE</scope>
    <source>
        <tissue evidence="1">Shoot tissue taken approximately 20 cm above the soil surface</tissue>
    </source>
</reference>
<organism evidence="1">
    <name type="scientific">Arundo donax</name>
    <name type="common">Giant reed</name>
    <name type="synonym">Donax arundinaceus</name>
    <dbReference type="NCBI Taxonomy" id="35708"/>
    <lineage>
        <taxon>Eukaryota</taxon>
        <taxon>Viridiplantae</taxon>
        <taxon>Streptophyta</taxon>
        <taxon>Embryophyta</taxon>
        <taxon>Tracheophyta</taxon>
        <taxon>Spermatophyta</taxon>
        <taxon>Magnoliopsida</taxon>
        <taxon>Liliopsida</taxon>
        <taxon>Poales</taxon>
        <taxon>Poaceae</taxon>
        <taxon>PACMAD clade</taxon>
        <taxon>Arundinoideae</taxon>
        <taxon>Arundineae</taxon>
        <taxon>Arundo</taxon>
    </lineage>
</organism>
<name>A0A0A8Z7X6_ARUDO</name>
<evidence type="ECO:0000313" key="1">
    <source>
        <dbReference type="EMBL" id="JAD34906.1"/>
    </source>
</evidence>
<protein>
    <submittedName>
        <fullName evidence="1">Uncharacterized protein</fullName>
    </submittedName>
</protein>
<proteinExistence type="predicted"/>
<accession>A0A0A8Z7X6</accession>
<dbReference type="EMBL" id="GBRH01262989">
    <property type="protein sequence ID" value="JAD34906.1"/>
    <property type="molecule type" value="Transcribed_RNA"/>
</dbReference>
<dbReference type="AlphaFoldDB" id="A0A0A8Z7X6"/>
<reference evidence="1" key="2">
    <citation type="journal article" date="2015" name="Data Brief">
        <title>Shoot transcriptome of the giant reed, Arundo donax.</title>
        <authorList>
            <person name="Barrero R.A."/>
            <person name="Guerrero F.D."/>
            <person name="Moolhuijzen P."/>
            <person name="Goolsby J.A."/>
            <person name="Tidwell J."/>
            <person name="Bellgard S.E."/>
            <person name="Bellgard M.I."/>
        </authorList>
    </citation>
    <scope>NUCLEOTIDE SEQUENCE</scope>
    <source>
        <tissue evidence="1">Shoot tissue taken approximately 20 cm above the soil surface</tissue>
    </source>
</reference>
<sequence length="39" mass="4506">MRPNDFFSCGSDTFLLEIFWGYCVSTIILTSNCSFTIEF</sequence>